<dbReference type="EMBL" id="PFGP01000064">
    <property type="protein sequence ID" value="PIW66527.1"/>
    <property type="molecule type" value="Genomic_DNA"/>
</dbReference>
<feature type="domain" description="GGDEF" evidence="1">
    <location>
        <begin position="1"/>
        <end position="66"/>
    </location>
</feature>
<dbReference type="PROSITE" id="PS50887">
    <property type="entry name" value="GGDEF"/>
    <property type="match status" value="1"/>
</dbReference>
<dbReference type="AlphaFoldDB" id="A0A2J0LRQ6"/>
<name>A0A2J0LRQ6_9BACT</name>
<dbReference type="InterPro" id="IPR029787">
    <property type="entry name" value="Nucleotide_cyclase"/>
</dbReference>
<evidence type="ECO:0000259" key="1">
    <source>
        <dbReference type="PROSITE" id="PS50887"/>
    </source>
</evidence>
<evidence type="ECO:0000313" key="3">
    <source>
        <dbReference type="Proteomes" id="UP000231267"/>
    </source>
</evidence>
<accession>A0A2J0LRQ6</accession>
<reference evidence="2 3" key="1">
    <citation type="submission" date="2017-09" db="EMBL/GenBank/DDBJ databases">
        <title>Depth-based differentiation of microbial function through sediment-hosted aquifers and enrichment of novel symbionts in the deep terrestrial subsurface.</title>
        <authorList>
            <person name="Probst A.J."/>
            <person name="Ladd B."/>
            <person name="Jarett J.K."/>
            <person name="Geller-Mcgrath D.E."/>
            <person name="Sieber C.M."/>
            <person name="Emerson J.B."/>
            <person name="Anantharaman K."/>
            <person name="Thomas B.C."/>
            <person name="Malmstrom R."/>
            <person name="Stieglmeier M."/>
            <person name="Klingl A."/>
            <person name="Woyke T."/>
            <person name="Ryan C.M."/>
            <person name="Banfield J.F."/>
        </authorList>
    </citation>
    <scope>NUCLEOTIDE SEQUENCE [LARGE SCALE GENOMIC DNA]</scope>
    <source>
        <strain evidence="2">CG12_big_fil_rev_8_21_14_0_65_43_15</strain>
    </source>
</reference>
<comment type="caution">
    <text evidence="2">The sequence shown here is derived from an EMBL/GenBank/DDBJ whole genome shotgun (WGS) entry which is preliminary data.</text>
</comment>
<proteinExistence type="predicted"/>
<dbReference type="InterPro" id="IPR052163">
    <property type="entry name" value="DGC-Regulatory_Protein"/>
</dbReference>
<gene>
    <name evidence="2" type="ORF">COW11_02850</name>
</gene>
<organism evidence="2 3">
    <name type="scientific">Candidatus Taenaricola geysiri</name>
    <dbReference type="NCBI Taxonomy" id="1974752"/>
    <lineage>
        <taxon>Bacteria</taxon>
        <taxon>Pseudomonadati</taxon>
        <taxon>Candidatus Omnitrophota</taxon>
        <taxon>Candidatus Taenaricola</taxon>
    </lineage>
</organism>
<dbReference type="Pfam" id="PF00990">
    <property type="entry name" value="GGDEF"/>
    <property type="match status" value="1"/>
</dbReference>
<protein>
    <recommendedName>
        <fullName evidence="1">GGDEF domain-containing protein</fullName>
    </recommendedName>
</protein>
<dbReference type="PANTHER" id="PTHR46663:SF2">
    <property type="entry name" value="GGDEF DOMAIN-CONTAINING PROTEIN"/>
    <property type="match status" value="1"/>
</dbReference>
<dbReference type="InterPro" id="IPR000160">
    <property type="entry name" value="GGDEF_dom"/>
</dbReference>
<dbReference type="SUPFAM" id="SSF55073">
    <property type="entry name" value="Nucleotide cyclase"/>
    <property type="match status" value="1"/>
</dbReference>
<dbReference type="InterPro" id="IPR043128">
    <property type="entry name" value="Rev_trsase/Diguanyl_cyclase"/>
</dbReference>
<dbReference type="Gene3D" id="3.30.70.270">
    <property type="match status" value="1"/>
</dbReference>
<sequence length="66" mass="7114">MAEGIRVAVEGAVFSHGNLKLSVTISLGVAFYDLKANIAASELVKFSDQALYKAKESGRNKVCFYS</sequence>
<evidence type="ECO:0000313" key="2">
    <source>
        <dbReference type="EMBL" id="PIW66527.1"/>
    </source>
</evidence>
<dbReference type="Proteomes" id="UP000231267">
    <property type="component" value="Unassembled WGS sequence"/>
</dbReference>
<dbReference type="PANTHER" id="PTHR46663">
    <property type="entry name" value="DIGUANYLATE CYCLASE DGCT-RELATED"/>
    <property type="match status" value="1"/>
</dbReference>